<evidence type="ECO:0000259" key="3">
    <source>
        <dbReference type="Pfam" id="PF03061"/>
    </source>
</evidence>
<evidence type="ECO:0000256" key="2">
    <source>
        <dbReference type="ARBA" id="ARBA00022801"/>
    </source>
</evidence>
<reference evidence="4" key="1">
    <citation type="submission" date="2022-08" db="EMBL/GenBank/DDBJ databases">
        <title>Whole genome sequencing of non-tuberculosis mycobacteria type-strains.</title>
        <authorList>
            <person name="Igarashi Y."/>
            <person name="Osugi A."/>
            <person name="Mitarai S."/>
        </authorList>
    </citation>
    <scope>NUCLEOTIDE SEQUENCE</scope>
    <source>
        <strain evidence="4">DSM 45127</strain>
    </source>
</reference>
<protein>
    <submittedName>
        <fullName evidence="4">PaaI family thioesterase</fullName>
    </submittedName>
</protein>
<evidence type="ECO:0000256" key="1">
    <source>
        <dbReference type="ARBA" id="ARBA00008324"/>
    </source>
</evidence>
<dbReference type="Proteomes" id="UP001055336">
    <property type="component" value="Chromosome"/>
</dbReference>
<dbReference type="PANTHER" id="PTHR43240:SF5">
    <property type="entry name" value="1,4-DIHYDROXY-2-NAPHTHOYL-COA THIOESTERASE 1"/>
    <property type="match status" value="1"/>
</dbReference>
<dbReference type="CDD" id="cd03443">
    <property type="entry name" value="PaaI_thioesterase"/>
    <property type="match status" value="1"/>
</dbReference>
<gene>
    <name evidence="4" type="ORF">MKK62_19225</name>
</gene>
<dbReference type="InterPro" id="IPR006683">
    <property type="entry name" value="Thioestr_dom"/>
</dbReference>
<dbReference type="EMBL" id="CP092488">
    <property type="protein sequence ID" value="UMB68529.1"/>
    <property type="molecule type" value="Genomic_DNA"/>
</dbReference>
<keyword evidence="2" id="KW-0378">Hydrolase</keyword>
<name>A0ABY3VGI7_9MYCO</name>
<sequence>MTDTAATEMIHGLVPLAVTLGITADAAGPDEVVLSVDWAEKLTTGGGVLHGGIVMALADTSGAVCAFLNLPEGAGGTTTIESKTNFFAATRSGTVKAYSRPLHVGRRVIVVETEIRGEGGKLAAKTIQSQAVL</sequence>
<accession>A0ABY3VGI7</accession>
<evidence type="ECO:0000313" key="4">
    <source>
        <dbReference type="EMBL" id="UMB68529.1"/>
    </source>
</evidence>
<dbReference type="Gene3D" id="3.10.129.10">
    <property type="entry name" value="Hotdog Thioesterase"/>
    <property type="match status" value="1"/>
</dbReference>
<comment type="similarity">
    <text evidence="1">Belongs to the thioesterase PaaI family.</text>
</comment>
<dbReference type="InterPro" id="IPR003736">
    <property type="entry name" value="PAAI_dom"/>
</dbReference>
<feature type="domain" description="Thioesterase" evidence="3">
    <location>
        <begin position="46"/>
        <end position="123"/>
    </location>
</feature>
<proteinExistence type="inferred from homology"/>
<dbReference type="PANTHER" id="PTHR43240">
    <property type="entry name" value="1,4-DIHYDROXY-2-NAPHTHOYL-COA THIOESTERASE 1"/>
    <property type="match status" value="1"/>
</dbReference>
<dbReference type="SUPFAM" id="SSF54637">
    <property type="entry name" value="Thioesterase/thiol ester dehydrase-isomerase"/>
    <property type="match status" value="1"/>
</dbReference>
<dbReference type="InterPro" id="IPR029069">
    <property type="entry name" value="HotDog_dom_sf"/>
</dbReference>
<dbReference type="RefSeq" id="WP_240259374.1">
    <property type="nucleotide sequence ID" value="NZ_CP092488.2"/>
</dbReference>
<keyword evidence="5" id="KW-1185">Reference proteome</keyword>
<dbReference type="Pfam" id="PF03061">
    <property type="entry name" value="4HBT"/>
    <property type="match status" value="1"/>
</dbReference>
<evidence type="ECO:0000313" key="5">
    <source>
        <dbReference type="Proteomes" id="UP001055336"/>
    </source>
</evidence>
<dbReference type="NCBIfam" id="TIGR00369">
    <property type="entry name" value="unchar_dom_1"/>
    <property type="match status" value="1"/>
</dbReference>
<organism evidence="4 5">
    <name type="scientific">Mycobacterium paraterrae</name>
    <dbReference type="NCBI Taxonomy" id="577492"/>
    <lineage>
        <taxon>Bacteria</taxon>
        <taxon>Bacillati</taxon>
        <taxon>Actinomycetota</taxon>
        <taxon>Actinomycetes</taxon>
        <taxon>Mycobacteriales</taxon>
        <taxon>Mycobacteriaceae</taxon>
        <taxon>Mycobacterium</taxon>
    </lineage>
</organism>